<organism evidence="3 4">
    <name type="scientific">Portunus trituberculatus</name>
    <name type="common">Swimming crab</name>
    <name type="synonym">Neptunus trituberculatus</name>
    <dbReference type="NCBI Taxonomy" id="210409"/>
    <lineage>
        <taxon>Eukaryota</taxon>
        <taxon>Metazoa</taxon>
        <taxon>Ecdysozoa</taxon>
        <taxon>Arthropoda</taxon>
        <taxon>Crustacea</taxon>
        <taxon>Multicrustacea</taxon>
        <taxon>Malacostraca</taxon>
        <taxon>Eumalacostraca</taxon>
        <taxon>Eucarida</taxon>
        <taxon>Decapoda</taxon>
        <taxon>Pleocyemata</taxon>
        <taxon>Brachyura</taxon>
        <taxon>Eubrachyura</taxon>
        <taxon>Portunoidea</taxon>
        <taxon>Portunidae</taxon>
        <taxon>Portuninae</taxon>
        <taxon>Portunus</taxon>
    </lineage>
</organism>
<dbReference type="EMBL" id="VSRR010028031">
    <property type="protein sequence ID" value="MPC68565.1"/>
    <property type="molecule type" value="Genomic_DNA"/>
</dbReference>
<keyword evidence="2" id="KW-0812">Transmembrane</keyword>
<accession>A0A5B7HG62</accession>
<keyword evidence="2" id="KW-0472">Membrane</keyword>
<name>A0A5B7HG62_PORTR</name>
<feature type="compositionally biased region" description="Pro residues" evidence="1">
    <location>
        <begin position="11"/>
        <end position="20"/>
    </location>
</feature>
<dbReference type="AlphaFoldDB" id="A0A5B7HG62"/>
<keyword evidence="4" id="KW-1185">Reference proteome</keyword>
<dbReference type="Proteomes" id="UP000324222">
    <property type="component" value="Unassembled WGS sequence"/>
</dbReference>
<evidence type="ECO:0000256" key="2">
    <source>
        <dbReference type="SAM" id="Phobius"/>
    </source>
</evidence>
<feature type="transmembrane region" description="Helical" evidence="2">
    <location>
        <begin position="199"/>
        <end position="218"/>
    </location>
</feature>
<feature type="region of interest" description="Disordered" evidence="1">
    <location>
        <begin position="1"/>
        <end position="27"/>
    </location>
</feature>
<sequence>MSECAPRPLRRPVPPRPPASLPGWAAPPARGPVIAGRGAGRAGVKSEVLPVSRPSAQARVVHPDAARGAVHVLHQIVLALTHRVGQAGQAARVTQDKGAARVLRGEGVAGVDTQHAACTALLLLLLQTGLIQVLQQHQITSPGPTRPHHSLVHGDALAPAAKLPVALPLVTAPRHAAAATLWGRHPQVQRRVRAAGGQVVPPGAFLLVAAVAAALVHANV</sequence>
<reference evidence="3 4" key="1">
    <citation type="submission" date="2019-05" db="EMBL/GenBank/DDBJ databases">
        <title>Another draft genome of Portunus trituberculatus and its Hox gene families provides insights of decapod evolution.</title>
        <authorList>
            <person name="Jeong J.-H."/>
            <person name="Song I."/>
            <person name="Kim S."/>
            <person name="Choi T."/>
            <person name="Kim D."/>
            <person name="Ryu S."/>
            <person name="Kim W."/>
        </authorList>
    </citation>
    <scope>NUCLEOTIDE SEQUENCE [LARGE SCALE GENOMIC DNA]</scope>
    <source>
        <tissue evidence="3">Muscle</tissue>
    </source>
</reference>
<gene>
    <name evidence="3" type="ORF">E2C01_062767</name>
</gene>
<proteinExistence type="predicted"/>
<evidence type="ECO:0000313" key="3">
    <source>
        <dbReference type="EMBL" id="MPC68565.1"/>
    </source>
</evidence>
<evidence type="ECO:0000313" key="4">
    <source>
        <dbReference type="Proteomes" id="UP000324222"/>
    </source>
</evidence>
<protein>
    <submittedName>
        <fullName evidence="3">Uncharacterized protein</fullName>
    </submittedName>
</protein>
<keyword evidence="2" id="KW-1133">Transmembrane helix</keyword>
<comment type="caution">
    <text evidence="3">The sequence shown here is derived from an EMBL/GenBank/DDBJ whole genome shotgun (WGS) entry which is preliminary data.</text>
</comment>
<evidence type="ECO:0000256" key="1">
    <source>
        <dbReference type="SAM" id="MobiDB-lite"/>
    </source>
</evidence>